<feature type="chain" id="PRO_5020784240" evidence="1">
    <location>
        <begin position="30"/>
        <end position="72"/>
    </location>
</feature>
<organism evidence="2 3">
    <name type="scientific">Colletotrichum spinosum</name>
    <dbReference type="NCBI Taxonomy" id="1347390"/>
    <lineage>
        <taxon>Eukaryota</taxon>
        <taxon>Fungi</taxon>
        <taxon>Dikarya</taxon>
        <taxon>Ascomycota</taxon>
        <taxon>Pezizomycotina</taxon>
        <taxon>Sordariomycetes</taxon>
        <taxon>Hypocreomycetidae</taxon>
        <taxon>Glomerellales</taxon>
        <taxon>Glomerellaceae</taxon>
        <taxon>Colletotrichum</taxon>
        <taxon>Colletotrichum orbiculare species complex</taxon>
    </lineage>
</organism>
<gene>
    <name evidence="2" type="ORF">C8035_v010948</name>
</gene>
<accession>A0A4R8Q5H3</accession>
<dbReference type="AlphaFoldDB" id="A0A4R8Q5H3"/>
<evidence type="ECO:0000256" key="1">
    <source>
        <dbReference type="SAM" id="SignalP"/>
    </source>
</evidence>
<keyword evidence="1" id="KW-0732">Signal</keyword>
<dbReference type="Proteomes" id="UP000295083">
    <property type="component" value="Unassembled WGS sequence"/>
</dbReference>
<name>A0A4R8Q5H3_9PEZI</name>
<protein>
    <submittedName>
        <fullName evidence="2">Uncharacterized protein</fullName>
    </submittedName>
</protein>
<feature type="signal peptide" evidence="1">
    <location>
        <begin position="1"/>
        <end position="29"/>
    </location>
</feature>
<evidence type="ECO:0000313" key="2">
    <source>
        <dbReference type="EMBL" id="TDZ33731.1"/>
    </source>
</evidence>
<reference evidence="2 3" key="1">
    <citation type="submission" date="2018-11" db="EMBL/GenBank/DDBJ databases">
        <title>Genome sequence and assembly of Colletotrichum spinosum.</title>
        <authorList>
            <person name="Gan P."/>
            <person name="Shirasu K."/>
        </authorList>
    </citation>
    <scope>NUCLEOTIDE SEQUENCE [LARGE SCALE GENOMIC DNA]</scope>
    <source>
        <strain evidence="2 3">CBS 515.97</strain>
    </source>
</reference>
<evidence type="ECO:0000313" key="3">
    <source>
        <dbReference type="Proteomes" id="UP000295083"/>
    </source>
</evidence>
<proteinExistence type="predicted"/>
<dbReference type="EMBL" id="QAPG01000059">
    <property type="protein sequence ID" value="TDZ33731.1"/>
    <property type="molecule type" value="Genomic_DNA"/>
</dbReference>
<comment type="caution">
    <text evidence="2">The sequence shown here is derived from an EMBL/GenBank/DDBJ whole genome shotgun (WGS) entry which is preliminary data.</text>
</comment>
<keyword evidence="3" id="KW-1185">Reference proteome</keyword>
<sequence>MASRGWAGINELFAAWLLQLRWPLVDVRSGNTMQHVCKTGIFGPRSTETLKVDEVALVLDGRLHRRPHPRPF</sequence>